<keyword evidence="2" id="KW-1185">Reference proteome</keyword>
<gene>
    <name evidence="1" type="ORF">EYC84_002042</name>
</gene>
<comment type="caution">
    <text evidence="1">The sequence shown here is derived from an EMBL/GenBank/DDBJ whole genome shotgun (WGS) entry which is preliminary data.</text>
</comment>
<proteinExistence type="predicted"/>
<sequence>MEETDSSQSSEIIEIASDGDVIFVVGPEMVRFRVRSQSLRAVSKPFFAMLGPDWKEGHDMLDKDGPVELSLPEDNPAALKMIFALVHRRKGMVPRTLTPRFVLEVAITVDKYDLVDFMKFASGEWLRPGQRCADDLMILAAAAYLFQNAQGFKEITKALLLEHEDSYLSLLSKEIESVMAWRVFCE</sequence>
<dbReference type="VEuPathDB" id="FungiDB:MFRU_018g01250"/>
<evidence type="ECO:0008006" key="3">
    <source>
        <dbReference type="Google" id="ProtNLM"/>
    </source>
</evidence>
<dbReference type="Gene3D" id="3.30.710.10">
    <property type="entry name" value="Potassium Channel Kv1.1, Chain A"/>
    <property type="match status" value="1"/>
</dbReference>
<dbReference type="InterPro" id="IPR011333">
    <property type="entry name" value="SKP1/BTB/POZ_sf"/>
</dbReference>
<reference evidence="1 2" key="1">
    <citation type="submission" date="2019-06" db="EMBL/GenBank/DDBJ databases">
        <title>Genome Sequence of the Brown Rot Fungal Pathogen Monilinia fructicola.</title>
        <authorList>
            <person name="De Miccolis Angelini R.M."/>
            <person name="Landi L."/>
            <person name="Abate D."/>
            <person name="Pollastro S."/>
            <person name="Romanazzi G."/>
            <person name="Faretra F."/>
        </authorList>
    </citation>
    <scope>NUCLEOTIDE SEQUENCE [LARGE SCALE GENOMIC DNA]</scope>
    <source>
        <strain evidence="1 2">Mfrc123</strain>
    </source>
</reference>
<evidence type="ECO:0000313" key="1">
    <source>
        <dbReference type="EMBL" id="KAA8572124.1"/>
    </source>
</evidence>
<evidence type="ECO:0000313" key="2">
    <source>
        <dbReference type="Proteomes" id="UP000322873"/>
    </source>
</evidence>
<accession>A0A5M9JRJ3</accession>
<dbReference type="AlphaFoldDB" id="A0A5M9JRJ3"/>
<protein>
    <recommendedName>
        <fullName evidence="3">BTB domain-containing protein</fullName>
    </recommendedName>
</protein>
<dbReference type="EMBL" id="VICG01000005">
    <property type="protein sequence ID" value="KAA8572124.1"/>
    <property type="molecule type" value="Genomic_DNA"/>
</dbReference>
<dbReference type="Proteomes" id="UP000322873">
    <property type="component" value="Unassembled WGS sequence"/>
</dbReference>
<name>A0A5M9JRJ3_MONFR</name>
<organism evidence="1 2">
    <name type="scientific">Monilinia fructicola</name>
    <name type="common">Brown rot fungus</name>
    <name type="synonym">Ciboria fructicola</name>
    <dbReference type="NCBI Taxonomy" id="38448"/>
    <lineage>
        <taxon>Eukaryota</taxon>
        <taxon>Fungi</taxon>
        <taxon>Dikarya</taxon>
        <taxon>Ascomycota</taxon>
        <taxon>Pezizomycotina</taxon>
        <taxon>Leotiomycetes</taxon>
        <taxon>Helotiales</taxon>
        <taxon>Sclerotiniaceae</taxon>
        <taxon>Monilinia</taxon>
    </lineage>
</organism>